<evidence type="ECO:0000256" key="3">
    <source>
        <dbReference type="ARBA" id="ARBA00022801"/>
    </source>
</evidence>
<dbReference type="PANTHER" id="PTHR43101:SF1">
    <property type="entry name" value="BETA-FRUCTOSIDASE"/>
    <property type="match status" value="1"/>
</dbReference>
<dbReference type="InterPro" id="IPR013148">
    <property type="entry name" value="Glyco_hydro_32_N"/>
</dbReference>
<keyword evidence="3" id="KW-0378">Hydrolase</keyword>
<accession>A0A0P9D7B7</accession>
<reference evidence="6 7" key="1">
    <citation type="submission" date="2015-09" db="EMBL/GenBank/DDBJ databases">
        <title>Draft genome sequence of Kouleothrix aurantiaca JCM 19913.</title>
        <authorList>
            <person name="Hemp J."/>
        </authorList>
    </citation>
    <scope>NUCLEOTIDE SEQUENCE [LARGE SCALE GENOMIC DNA]</scope>
    <source>
        <strain evidence="6 7">COM-B</strain>
    </source>
</reference>
<dbReference type="Gene3D" id="2.115.10.20">
    <property type="entry name" value="Glycosyl hydrolase domain, family 43"/>
    <property type="match status" value="1"/>
</dbReference>
<dbReference type="PANTHER" id="PTHR43101">
    <property type="entry name" value="BETA-FRUCTOSIDASE"/>
    <property type="match status" value="1"/>
</dbReference>
<evidence type="ECO:0000256" key="4">
    <source>
        <dbReference type="ARBA" id="ARBA00023295"/>
    </source>
</evidence>
<dbReference type="CDD" id="cd08995">
    <property type="entry name" value="GH32_EcAec43-like"/>
    <property type="match status" value="1"/>
</dbReference>
<gene>
    <name evidence="6" type="ORF">SE17_00905</name>
</gene>
<keyword evidence="4" id="KW-0326">Glycosidase</keyword>
<evidence type="ECO:0000256" key="1">
    <source>
        <dbReference type="ARBA" id="ARBA00009902"/>
    </source>
</evidence>
<evidence type="ECO:0000256" key="2">
    <source>
        <dbReference type="ARBA" id="ARBA00012758"/>
    </source>
</evidence>
<dbReference type="GO" id="GO:0004564">
    <property type="term" value="F:beta-fructofuranosidase activity"/>
    <property type="evidence" value="ECO:0007669"/>
    <property type="project" value="UniProtKB-EC"/>
</dbReference>
<comment type="caution">
    <text evidence="6">The sequence shown here is derived from an EMBL/GenBank/DDBJ whole genome shotgun (WGS) entry which is preliminary data.</text>
</comment>
<evidence type="ECO:0000313" key="7">
    <source>
        <dbReference type="Proteomes" id="UP000050509"/>
    </source>
</evidence>
<protein>
    <recommendedName>
        <fullName evidence="2">beta-fructofuranosidase</fullName>
        <ecNumber evidence="2">3.2.1.26</ecNumber>
    </recommendedName>
</protein>
<keyword evidence="7" id="KW-1185">Reference proteome</keyword>
<dbReference type="Proteomes" id="UP000050509">
    <property type="component" value="Unassembled WGS sequence"/>
</dbReference>
<dbReference type="EMBL" id="LJCR01000008">
    <property type="protein sequence ID" value="KPV54895.1"/>
    <property type="molecule type" value="Genomic_DNA"/>
</dbReference>
<dbReference type="EC" id="3.2.1.26" evidence="2"/>
<dbReference type="SMART" id="SM00640">
    <property type="entry name" value="Glyco_32"/>
    <property type="match status" value="1"/>
</dbReference>
<feature type="domain" description="Glycosyl hydrolase family 32 N-terminal" evidence="5">
    <location>
        <begin position="17"/>
        <end position="292"/>
    </location>
</feature>
<sequence length="476" mass="54504">MHLFFKPRPGVIGDCIPHYHDGRYHVFYLRDYRDRDSYGLGSAWHHISTDDFVHFEDHGEALAQGRIDEQDHTVATGCVYTDDHGKHHIFYTGINPYLRTDALHEQGLMHATSDDLVTWIKHPDEIGYADEAIYERHDWRDPFVFKHPQTGRYQMILAARVNHGPVFRRGCTGLLTSDDLTHWTVEKPFYTPARYHGHECPDWFQMGDWYYLVFSEYTTHTTTRYVMSRSPDGPWIAPADNQFDNRAFYAAKSASDGSRRFLFGWNPTKLGNVDSGEWQWGGSLTVHEIIQNDDGTLAVRMPPEVAEAFGAAQPLGLERLESSWTYGDMTYRAESLYSFSTALSGRMPESYLLQGQLRFEQDAGAAGVLLRMDEAGDTGYFLRFNLPGQRLEFGKIGGYRDWYVDHMPELDRPLQIRAGEPLRFRIIIDKTAVVAYVNDRVALSARMYANPFGRCGVFADGTNVVVHGIEMLPMRS</sequence>
<dbReference type="InterPro" id="IPR001362">
    <property type="entry name" value="Glyco_hydro_32"/>
</dbReference>
<evidence type="ECO:0000259" key="5">
    <source>
        <dbReference type="Pfam" id="PF00251"/>
    </source>
</evidence>
<dbReference type="SUPFAM" id="SSF75005">
    <property type="entry name" value="Arabinanase/levansucrase/invertase"/>
    <property type="match status" value="1"/>
</dbReference>
<dbReference type="SUPFAM" id="SSF49899">
    <property type="entry name" value="Concanavalin A-like lectins/glucanases"/>
    <property type="match status" value="1"/>
</dbReference>
<dbReference type="InterPro" id="IPR051214">
    <property type="entry name" value="GH32_Enzymes"/>
</dbReference>
<evidence type="ECO:0000313" key="6">
    <source>
        <dbReference type="EMBL" id="KPV54895.1"/>
    </source>
</evidence>
<dbReference type="Gene3D" id="2.60.120.560">
    <property type="entry name" value="Exo-inulinase, domain 1"/>
    <property type="match status" value="1"/>
</dbReference>
<comment type="similarity">
    <text evidence="1">Belongs to the glycosyl hydrolase 32 family.</text>
</comment>
<dbReference type="InterPro" id="IPR013320">
    <property type="entry name" value="ConA-like_dom_sf"/>
</dbReference>
<name>A0A0P9D7B7_9CHLR</name>
<dbReference type="GO" id="GO:0005975">
    <property type="term" value="P:carbohydrate metabolic process"/>
    <property type="evidence" value="ECO:0007669"/>
    <property type="project" value="InterPro"/>
</dbReference>
<dbReference type="AlphaFoldDB" id="A0A0P9D7B7"/>
<organism evidence="6 7">
    <name type="scientific">Kouleothrix aurantiaca</name>
    <dbReference type="NCBI Taxonomy" id="186479"/>
    <lineage>
        <taxon>Bacteria</taxon>
        <taxon>Bacillati</taxon>
        <taxon>Chloroflexota</taxon>
        <taxon>Chloroflexia</taxon>
        <taxon>Chloroflexales</taxon>
        <taxon>Roseiflexineae</taxon>
        <taxon>Roseiflexaceae</taxon>
        <taxon>Kouleothrix</taxon>
    </lineage>
</organism>
<proteinExistence type="inferred from homology"/>
<dbReference type="Pfam" id="PF00251">
    <property type="entry name" value="Glyco_hydro_32N"/>
    <property type="match status" value="1"/>
</dbReference>
<dbReference type="InterPro" id="IPR023296">
    <property type="entry name" value="Glyco_hydro_beta-prop_sf"/>
</dbReference>